<evidence type="ECO:0000313" key="1">
    <source>
        <dbReference type="EMBL" id="KAK7551473.1"/>
    </source>
</evidence>
<evidence type="ECO:0000313" key="2">
    <source>
        <dbReference type="Proteomes" id="UP001365128"/>
    </source>
</evidence>
<protein>
    <submittedName>
        <fullName evidence="1">Uncharacterized protein</fullName>
    </submittedName>
</protein>
<reference evidence="1 2" key="1">
    <citation type="submission" date="2024-04" db="EMBL/GenBank/DDBJ databases">
        <title>Phyllosticta paracitricarpa is synonymous to the EU quarantine fungus P. citricarpa based on phylogenomic analyses.</title>
        <authorList>
            <consortium name="Lawrence Berkeley National Laboratory"/>
            <person name="Van Ingen-Buijs V.A."/>
            <person name="Van Westerhoven A.C."/>
            <person name="Haridas S."/>
            <person name="Skiadas P."/>
            <person name="Martin F."/>
            <person name="Groenewald J.Z."/>
            <person name="Crous P.W."/>
            <person name="Seidl M.F."/>
        </authorList>
    </citation>
    <scope>NUCLEOTIDE SEQUENCE [LARGE SCALE GENOMIC DNA]</scope>
    <source>
        <strain evidence="1 2">CBS 122670</strain>
    </source>
</reference>
<comment type="caution">
    <text evidence="1">The sequence shown here is derived from an EMBL/GenBank/DDBJ whole genome shotgun (WGS) entry which is preliminary data.</text>
</comment>
<dbReference type="Proteomes" id="UP001365128">
    <property type="component" value="Unassembled WGS sequence"/>
</dbReference>
<sequence>MTNVAAWIDQVNNYTSEDEDEVKHYNDQYRNLIMPHEWKGPRPPFRDLDEVKQTMANVYWIRCERYFKAVDLDVAVRSSGRVRDQIVREFGLCRSPSGRGIDLSRFDIFTVGSLVAYWEVGGIPAHRSHLTADVMMRFAKLYRLSNYMKCERPSRGFGRLLLHYIKLELPLPSDYIKTIHKKISRHGDPVGVTEVFLQSLIRRFPVGSPNHPLLKAASESHDFAMSLLESMFGKRQNTRNPHDGSLVRRFVQMECTQCDYVLSVEANTRFAHWDVSMLPLLESAYMHMACTQCFWPLIRSMDGVFIDPIS</sequence>
<gene>
    <name evidence="1" type="ORF">IWX46DRAFT_670951</name>
</gene>
<organism evidence="1 2">
    <name type="scientific">Phyllosticta citricarpa</name>
    <dbReference type="NCBI Taxonomy" id="55181"/>
    <lineage>
        <taxon>Eukaryota</taxon>
        <taxon>Fungi</taxon>
        <taxon>Dikarya</taxon>
        <taxon>Ascomycota</taxon>
        <taxon>Pezizomycotina</taxon>
        <taxon>Dothideomycetes</taxon>
        <taxon>Dothideomycetes incertae sedis</taxon>
        <taxon>Botryosphaeriales</taxon>
        <taxon>Phyllostictaceae</taxon>
        <taxon>Phyllosticta</taxon>
    </lineage>
</organism>
<accession>A0ABR1MLV8</accession>
<keyword evidence="2" id="KW-1185">Reference proteome</keyword>
<proteinExistence type="predicted"/>
<dbReference type="EMBL" id="JBBPDW010000006">
    <property type="protein sequence ID" value="KAK7551473.1"/>
    <property type="molecule type" value="Genomic_DNA"/>
</dbReference>
<name>A0ABR1MLV8_9PEZI</name>